<dbReference type="InterPro" id="IPR015424">
    <property type="entry name" value="PyrdxlP-dep_Trfase"/>
</dbReference>
<evidence type="ECO:0000256" key="2">
    <source>
        <dbReference type="ARBA" id="ARBA00022898"/>
    </source>
</evidence>
<feature type="region of interest" description="Disordered" evidence="3">
    <location>
        <begin position="1"/>
        <end position="20"/>
    </location>
</feature>
<organism evidence="5 6">
    <name type="scientific">Sporothrix stenoceras</name>
    <dbReference type="NCBI Taxonomy" id="5173"/>
    <lineage>
        <taxon>Eukaryota</taxon>
        <taxon>Fungi</taxon>
        <taxon>Dikarya</taxon>
        <taxon>Ascomycota</taxon>
        <taxon>Pezizomycotina</taxon>
        <taxon>Sordariomycetes</taxon>
        <taxon>Sordariomycetidae</taxon>
        <taxon>Ophiostomatales</taxon>
        <taxon>Ophiostomataceae</taxon>
        <taxon>Sporothrix</taxon>
    </lineage>
</organism>
<dbReference type="Proteomes" id="UP001583186">
    <property type="component" value="Unassembled WGS sequence"/>
</dbReference>
<evidence type="ECO:0000256" key="1">
    <source>
        <dbReference type="ARBA" id="ARBA00007441"/>
    </source>
</evidence>
<evidence type="ECO:0000259" key="4">
    <source>
        <dbReference type="Pfam" id="PF00155"/>
    </source>
</evidence>
<dbReference type="InterPro" id="IPR015421">
    <property type="entry name" value="PyrdxlP-dep_Trfase_major"/>
</dbReference>
<dbReference type="InterPro" id="IPR004838">
    <property type="entry name" value="NHTrfase_class1_PyrdxlP-BS"/>
</dbReference>
<dbReference type="InterPro" id="IPR050478">
    <property type="entry name" value="Ethylene_sulfur-biosynth"/>
</dbReference>
<evidence type="ECO:0000313" key="5">
    <source>
        <dbReference type="EMBL" id="KAL1903417.1"/>
    </source>
</evidence>
<dbReference type="Gene3D" id="3.40.640.10">
    <property type="entry name" value="Type I PLP-dependent aspartate aminotransferase-like (Major domain)"/>
    <property type="match status" value="1"/>
</dbReference>
<dbReference type="PANTHER" id="PTHR43795:SF39">
    <property type="entry name" value="AMINOTRANSFERASE CLASS I_CLASSII DOMAIN-CONTAINING PROTEIN"/>
    <property type="match status" value="1"/>
</dbReference>
<keyword evidence="6" id="KW-1185">Reference proteome</keyword>
<dbReference type="CDD" id="cd00609">
    <property type="entry name" value="AAT_like"/>
    <property type="match status" value="1"/>
</dbReference>
<feature type="domain" description="Aminotransferase class I/classII large" evidence="4">
    <location>
        <begin position="70"/>
        <end position="317"/>
    </location>
</feature>
<keyword evidence="2" id="KW-0663">Pyridoxal phosphate</keyword>
<evidence type="ECO:0000256" key="3">
    <source>
        <dbReference type="SAM" id="MobiDB-lite"/>
    </source>
</evidence>
<protein>
    <recommendedName>
        <fullName evidence="4">Aminotransferase class I/classII large domain-containing protein</fullName>
    </recommendedName>
</protein>
<name>A0ABR3ZTE2_9PEZI</name>
<evidence type="ECO:0000313" key="6">
    <source>
        <dbReference type="Proteomes" id="UP001583186"/>
    </source>
</evidence>
<dbReference type="Pfam" id="PF00155">
    <property type="entry name" value="Aminotran_1_2"/>
    <property type="match status" value="1"/>
</dbReference>
<accession>A0ABR3ZTE2</accession>
<dbReference type="EMBL" id="JAWCUI010000001">
    <property type="protein sequence ID" value="KAL1903417.1"/>
    <property type="molecule type" value="Genomic_DNA"/>
</dbReference>
<comment type="caution">
    <text evidence="5">The sequence shown here is derived from an EMBL/GenBank/DDBJ whole genome shotgun (WGS) entry which is preliminary data.</text>
</comment>
<dbReference type="SUPFAM" id="SSF53383">
    <property type="entry name" value="PLP-dependent transferases"/>
    <property type="match status" value="1"/>
</dbReference>
<sequence>MHLEQPFAPSRRGVGNIKPNPMLDLDRELAKYPPYDAEHNPDGVLDISSSLNLLMRDEAASFVTDHVHVDPAKVLEYGETAGSAALTGAVARFLNRHFRPSSPVDAAHIMAANGVTALLDIVSFAVCDDGEAILVATPMYGMFMSNLQTRNNIAVMEVPLHDVEGEGTNPNTDTFDGRNAAMVVDRFAAALMAARSRKLAVRGLLLCNPCNPMGRAYPRRTLVALAQFCHRNDLHLISDEIYAMSIHPPVTVSSQLLSPSTAPVMAPFTSVLSVVDEAGVDGRNIHVLYGASKDWGLGGLRLGFLVSQHPTLWEACRRLGPQH</sequence>
<proteinExistence type="inferred from homology"/>
<dbReference type="InterPro" id="IPR004839">
    <property type="entry name" value="Aminotransferase_I/II_large"/>
</dbReference>
<comment type="similarity">
    <text evidence="1">Belongs to the class-I pyridoxal-phosphate-dependent aminotransferase family.</text>
</comment>
<reference evidence="5 6" key="1">
    <citation type="journal article" date="2024" name="IMA Fungus">
        <title>IMA Genome - F19 : A genome assembly and annotation guide to empower mycologists, including annotated draft genome sequences of Ceratocystis pirilliformis, Diaporthe australafricana, Fusarium ophioides, Paecilomyces lecythidis, and Sporothrix stenoceras.</title>
        <authorList>
            <person name="Aylward J."/>
            <person name="Wilson A.M."/>
            <person name="Visagie C.M."/>
            <person name="Spraker J."/>
            <person name="Barnes I."/>
            <person name="Buitendag C."/>
            <person name="Ceriani C."/>
            <person name="Del Mar Angel L."/>
            <person name="du Plessis D."/>
            <person name="Fuchs T."/>
            <person name="Gasser K."/>
            <person name="Kramer D."/>
            <person name="Li W."/>
            <person name="Munsamy K."/>
            <person name="Piso A."/>
            <person name="Price J.L."/>
            <person name="Sonnekus B."/>
            <person name="Thomas C."/>
            <person name="van der Nest A."/>
            <person name="van Dijk A."/>
            <person name="van Heerden A."/>
            <person name="van Vuuren N."/>
            <person name="Yilmaz N."/>
            <person name="Duong T.A."/>
            <person name="van der Merwe N.A."/>
            <person name="Wingfield M.J."/>
            <person name="Wingfield B.D."/>
        </authorList>
    </citation>
    <scope>NUCLEOTIDE SEQUENCE [LARGE SCALE GENOMIC DNA]</scope>
    <source>
        <strain evidence="5 6">CMW 5346</strain>
    </source>
</reference>
<gene>
    <name evidence="5" type="ORF">Sste5346_000043</name>
</gene>
<dbReference type="PROSITE" id="PS00105">
    <property type="entry name" value="AA_TRANSFER_CLASS_1"/>
    <property type="match status" value="1"/>
</dbReference>
<dbReference type="PANTHER" id="PTHR43795">
    <property type="entry name" value="BIFUNCTIONAL ASPARTATE AMINOTRANSFERASE AND GLUTAMATE/ASPARTATE-PREPHENATE AMINOTRANSFERASE-RELATED"/>
    <property type="match status" value="1"/>
</dbReference>